<dbReference type="InterPro" id="IPR008875">
    <property type="entry name" value="TraX"/>
</dbReference>
<feature type="transmembrane region" description="Helical" evidence="1">
    <location>
        <begin position="218"/>
        <end position="239"/>
    </location>
</feature>
<proteinExistence type="predicted"/>
<dbReference type="Pfam" id="PF05857">
    <property type="entry name" value="TraX"/>
    <property type="match status" value="1"/>
</dbReference>
<evidence type="ECO:0000256" key="1">
    <source>
        <dbReference type="SAM" id="Phobius"/>
    </source>
</evidence>
<reference evidence="2 3" key="1">
    <citation type="submission" date="2021-11" db="EMBL/GenBank/DDBJ databases">
        <title>Draft genome sequence of Paenibacillus profundus YoMME, a new Gram-positive bacteria with exoelectrogenic properties.</title>
        <authorList>
            <person name="Hubenova Y."/>
            <person name="Hubenova E."/>
            <person name="Manasiev Y."/>
            <person name="Peykov S."/>
            <person name="Mitov M."/>
        </authorList>
    </citation>
    <scope>NUCLEOTIDE SEQUENCE [LARGE SCALE GENOMIC DNA]</scope>
    <source>
        <strain evidence="2 3">YoMME</strain>
    </source>
</reference>
<feature type="transmembrane region" description="Helical" evidence="1">
    <location>
        <begin position="154"/>
        <end position="174"/>
    </location>
</feature>
<dbReference type="EMBL" id="JAJNBZ010000003">
    <property type="protein sequence ID" value="MCE5169008.1"/>
    <property type="molecule type" value="Genomic_DNA"/>
</dbReference>
<dbReference type="Proteomes" id="UP001199916">
    <property type="component" value="Unassembled WGS sequence"/>
</dbReference>
<accession>A0ABS8YAN7</accession>
<feature type="transmembrane region" description="Helical" evidence="1">
    <location>
        <begin position="33"/>
        <end position="53"/>
    </location>
</feature>
<keyword evidence="1" id="KW-1133">Transmembrane helix</keyword>
<gene>
    <name evidence="2" type="ORF">LQV63_06755</name>
</gene>
<keyword evidence="3" id="KW-1185">Reference proteome</keyword>
<feature type="transmembrane region" description="Helical" evidence="1">
    <location>
        <begin position="65"/>
        <end position="85"/>
    </location>
</feature>
<feature type="transmembrane region" description="Helical" evidence="1">
    <location>
        <begin position="120"/>
        <end position="148"/>
    </location>
</feature>
<keyword evidence="1" id="KW-0812">Transmembrane</keyword>
<organism evidence="2 3">
    <name type="scientific">Paenibacillus profundus</name>
    <dbReference type="NCBI Taxonomy" id="1173085"/>
    <lineage>
        <taxon>Bacteria</taxon>
        <taxon>Bacillati</taxon>
        <taxon>Bacillota</taxon>
        <taxon>Bacilli</taxon>
        <taxon>Bacillales</taxon>
        <taxon>Paenibacillaceae</taxon>
        <taxon>Paenibacillus</taxon>
    </lineage>
</organism>
<keyword evidence="1" id="KW-0472">Membrane</keyword>
<sequence length="244" mass="28082">MRFNAYQLKLFAMALMLLDHIHAFIPGSPDWFHWLGRIAAPIFFFFLVEGFVYTRSREKYMLRMLIFTIIMAAGSDALVLLLPGGSIPNNIFLSMFAALMLMTTLDWVRQSRQYVTGSTLSILLSIVMVFFVEFSWLAVSMTLVFYVFRGRTAALVIGYVISSLLLTLGPYALMPDAATKWTYDELFILHPQWMMIAAVVPILLYNGSRGSSSKRTKYMFYLFYPIHIWLLYVVGYIDFDRGSL</sequence>
<feature type="transmembrane region" description="Helical" evidence="1">
    <location>
        <begin position="186"/>
        <end position="206"/>
    </location>
</feature>
<comment type="caution">
    <text evidence="2">The sequence shown here is derived from an EMBL/GenBank/DDBJ whole genome shotgun (WGS) entry which is preliminary data.</text>
</comment>
<protein>
    <submittedName>
        <fullName evidence="2">Conjugal transfer protein TraX</fullName>
    </submittedName>
</protein>
<evidence type="ECO:0000313" key="2">
    <source>
        <dbReference type="EMBL" id="MCE5169008.1"/>
    </source>
</evidence>
<evidence type="ECO:0000313" key="3">
    <source>
        <dbReference type="Proteomes" id="UP001199916"/>
    </source>
</evidence>
<dbReference type="RefSeq" id="WP_233696118.1">
    <property type="nucleotide sequence ID" value="NZ_JAJNBZ010000003.1"/>
</dbReference>
<name>A0ABS8YAN7_9BACL</name>